<protein>
    <submittedName>
        <fullName evidence="2">Uncharacterized protein</fullName>
    </submittedName>
</protein>
<gene>
    <name evidence="2" type="ORF">M409DRAFT_19955</name>
</gene>
<dbReference type="AlphaFoldDB" id="A0A6A6CS60"/>
<dbReference type="GeneID" id="54558437"/>
<proteinExistence type="predicted"/>
<dbReference type="OrthoDB" id="5403747at2759"/>
<evidence type="ECO:0000313" key="2">
    <source>
        <dbReference type="EMBL" id="KAF2169543.1"/>
    </source>
</evidence>
<organism evidence="2 3">
    <name type="scientific">Zasmidium cellare ATCC 36951</name>
    <dbReference type="NCBI Taxonomy" id="1080233"/>
    <lineage>
        <taxon>Eukaryota</taxon>
        <taxon>Fungi</taxon>
        <taxon>Dikarya</taxon>
        <taxon>Ascomycota</taxon>
        <taxon>Pezizomycotina</taxon>
        <taxon>Dothideomycetes</taxon>
        <taxon>Dothideomycetidae</taxon>
        <taxon>Mycosphaerellales</taxon>
        <taxon>Mycosphaerellaceae</taxon>
        <taxon>Zasmidium</taxon>
    </lineage>
</organism>
<feature type="compositionally biased region" description="Low complexity" evidence="1">
    <location>
        <begin position="107"/>
        <end position="116"/>
    </location>
</feature>
<name>A0A6A6CS60_ZASCE</name>
<evidence type="ECO:0000313" key="3">
    <source>
        <dbReference type="Proteomes" id="UP000799537"/>
    </source>
</evidence>
<sequence length="149" mass="15832">MSLIFSESEIKMLSRAWLCVDGGMPKIDYDRLAQECGLAKSSANVLWNKLRRKLESANENGGATAAGGDGDAAATPKKKTPKKKTPKKEADGTDATPKKRGRKSKAEMAAIAAAAENGDEDDEEMGSAKKKVKEEEGTGLIEADSDDEA</sequence>
<dbReference type="EMBL" id="ML993587">
    <property type="protein sequence ID" value="KAF2169543.1"/>
    <property type="molecule type" value="Genomic_DNA"/>
</dbReference>
<feature type="region of interest" description="Disordered" evidence="1">
    <location>
        <begin position="56"/>
        <end position="149"/>
    </location>
</feature>
<keyword evidence="3" id="KW-1185">Reference proteome</keyword>
<reference evidence="2" key="1">
    <citation type="journal article" date="2020" name="Stud. Mycol.">
        <title>101 Dothideomycetes genomes: a test case for predicting lifestyles and emergence of pathogens.</title>
        <authorList>
            <person name="Haridas S."/>
            <person name="Albert R."/>
            <person name="Binder M."/>
            <person name="Bloem J."/>
            <person name="Labutti K."/>
            <person name="Salamov A."/>
            <person name="Andreopoulos B."/>
            <person name="Baker S."/>
            <person name="Barry K."/>
            <person name="Bills G."/>
            <person name="Bluhm B."/>
            <person name="Cannon C."/>
            <person name="Castanera R."/>
            <person name="Culley D."/>
            <person name="Daum C."/>
            <person name="Ezra D."/>
            <person name="Gonzalez J."/>
            <person name="Henrissat B."/>
            <person name="Kuo A."/>
            <person name="Liang C."/>
            <person name="Lipzen A."/>
            <person name="Lutzoni F."/>
            <person name="Magnuson J."/>
            <person name="Mondo S."/>
            <person name="Nolan M."/>
            <person name="Ohm R."/>
            <person name="Pangilinan J."/>
            <person name="Park H.-J."/>
            <person name="Ramirez L."/>
            <person name="Alfaro M."/>
            <person name="Sun H."/>
            <person name="Tritt A."/>
            <person name="Yoshinaga Y."/>
            <person name="Zwiers L.-H."/>
            <person name="Turgeon B."/>
            <person name="Goodwin S."/>
            <person name="Spatafora J."/>
            <person name="Crous P."/>
            <person name="Grigoriev I."/>
        </authorList>
    </citation>
    <scope>NUCLEOTIDE SEQUENCE</scope>
    <source>
        <strain evidence="2">ATCC 36951</strain>
    </source>
</reference>
<evidence type="ECO:0000256" key="1">
    <source>
        <dbReference type="SAM" id="MobiDB-lite"/>
    </source>
</evidence>
<dbReference type="RefSeq" id="XP_033670432.1">
    <property type="nucleotide sequence ID" value="XM_033805165.1"/>
</dbReference>
<dbReference type="Proteomes" id="UP000799537">
    <property type="component" value="Unassembled WGS sequence"/>
</dbReference>
<feature type="compositionally biased region" description="Basic residues" evidence="1">
    <location>
        <begin position="76"/>
        <end position="86"/>
    </location>
</feature>
<accession>A0A6A6CS60</accession>